<protein>
    <submittedName>
        <fullName evidence="6">Flavin reductase family protein</fullName>
        <ecNumber evidence="6">1.5.1.-</ecNumber>
    </submittedName>
</protein>
<evidence type="ECO:0000256" key="4">
    <source>
        <dbReference type="ARBA" id="ARBA00038054"/>
    </source>
</evidence>
<dbReference type="InterPro" id="IPR012349">
    <property type="entry name" value="Split_barrel_FMN-bd"/>
</dbReference>
<feature type="domain" description="Flavin reductase like" evidence="5">
    <location>
        <begin position="20"/>
        <end position="175"/>
    </location>
</feature>
<keyword evidence="6" id="KW-0560">Oxidoreductase</keyword>
<comment type="cofactor">
    <cofactor evidence="1">
        <name>FMN</name>
        <dbReference type="ChEBI" id="CHEBI:58210"/>
    </cofactor>
</comment>
<evidence type="ECO:0000256" key="3">
    <source>
        <dbReference type="ARBA" id="ARBA00022643"/>
    </source>
</evidence>
<dbReference type="EMBL" id="JBDXSU010000004">
    <property type="protein sequence ID" value="MFB5189893.1"/>
    <property type="molecule type" value="Genomic_DNA"/>
</dbReference>
<evidence type="ECO:0000256" key="1">
    <source>
        <dbReference type="ARBA" id="ARBA00001917"/>
    </source>
</evidence>
<reference evidence="6 7" key="1">
    <citation type="journal article" date="2024" name="Int. J. Mol. Sci.">
        <title>Exploration of Alicyclobacillus spp. Genome in Search of Antibiotic Resistance.</title>
        <authorList>
            <person name="Bucka-Kolendo J."/>
            <person name="Kiousi D.E."/>
            <person name="Dekowska A."/>
            <person name="Mikolajczuk-Szczyrba A."/>
            <person name="Karadedos D.M."/>
            <person name="Michael P."/>
            <person name="Galanis A."/>
            <person name="Sokolowska B."/>
        </authorList>
    </citation>
    <scope>NUCLEOTIDE SEQUENCE [LARGE SCALE GENOMIC DNA]</scope>
    <source>
        <strain evidence="6 7">KKP 3000</strain>
    </source>
</reference>
<dbReference type="Gene3D" id="2.30.110.10">
    <property type="entry name" value="Electron Transport, Fmn-binding Protein, Chain A"/>
    <property type="match status" value="1"/>
</dbReference>
<dbReference type="PANTHER" id="PTHR33798">
    <property type="entry name" value="FLAVOPROTEIN OXYGENASE"/>
    <property type="match status" value="1"/>
</dbReference>
<evidence type="ECO:0000313" key="7">
    <source>
        <dbReference type="Proteomes" id="UP001579974"/>
    </source>
</evidence>
<proteinExistence type="inferred from homology"/>
<dbReference type="GO" id="GO:0016491">
    <property type="term" value="F:oxidoreductase activity"/>
    <property type="evidence" value="ECO:0007669"/>
    <property type="project" value="UniProtKB-KW"/>
</dbReference>
<keyword evidence="2" id="KW-0285">Flavoprotein</keyword>
<name>A0ABV5AC99_9BACL</name>
<dbReference type="PANTHER" id="PTHR33798:SF5">
    <property type="entry name" value="FLAVIN REDUCTASE LIKE DOMAIN-CONTAINING PROTEIN"/>
    <property type="match status" value="1"/>
</dbReference>
<sequence length="201" mass="21655">MLALNPDDMSPRDNYKFLIGSIIPRPVAFVTTKAEDGTLNAAPFSYFNIVSSTPPMISVSVQRQNGVQKDTARNAAFAKQFVVHICDQENVQKVNATAASLAPSESEIALVGMTPVTSTVVEVPGVREAKIRMECVLEHALALGGSTPSCDLLIGRIVQYHVEESLYEHGRISARGLNPVARLAGNDYATLGDIFTVARPK</sequence>
<dbReference type="SMART" id="SM00903">
    <property type="entry name" value="Flavin_Reduct"/>
    <property type="match status" value="1"/>
</dbReference>
<evidence type="ECO:0000259" key="5">
    <source>
        <dbReference type="SMART" id="SM00903"/>
    </source>
</evidence>
<dbReference type="Proteomes" id="UP001579974">
    <property type="component" value="Unassembled WGS sequence"/>
</dbReference>
<dbReference type="EC" id="1.5.1.-" evidence="6"/>
<keyword evidence="7" id="KW-1185">Reference proteome</keyword>
<accession>A0ABV5AC99</accession>
<comment type="similarity">
    <text evidence="4">Belongs to the flavoredoxin family.</text>
</comment>
<dbReference type="InterPro" id="IPR002563">
    <property type="entry name" value="Flavin_Rdtase-like_dom"/>
</dbReference>
<comment type="caution">
    <text evidence="6">The sequence shown here is derived from an EMBL/GenBank/DDBJ whole genome shotgun (WGS) entry which is preliminary data.</text>
</comment>
<gene>
    <name evidence="6" type="ORF">KKP3000_003284</name>
</gene>
<evidence type="ECO:0000256" key="2">
    <source>
        <dbReference type="ARBA" id="ARBA00022630"/>
    </source>
</evidence>
<evidence type="ECO:0000313" key="6">
    <source>
        <dbReference type="EMBL" id="MFB5189893.1"/>
    </source>
</evidence>
<dbReference type="SUPFAM" id="SSF50475">
    <property type="entry name" value="FMN-binding split barrel"/>
    <property type="match status" value="1"/>
</dbReference>
<organism evidence="6 7">
    <name type="scientific">Alicyclobacillus fastidiosus</name>
    <dbReference type="NCBI Taxonomy" id="392011"/>
    <lineage>
        <taxon>Bacteria</taxon>
        <taxon>Bacillati</taxon>
        <taxon>Bacillota</taxon>
        <taxon>Bacilli</taxon>
        <taxon>Bacillales</taxon>
        <taxon>Alicyclobacillaceae</taxon>
        <taxon>Alicyclobacillus</taxon>
    </lineage>
</organism>
<dbReference type="RefSeq" id="WP_275476300.1">
    <property type="nucleotide sequence ID" value="NZ_CP162940.1"/>
</dbReference>
<dbReference type="Pfam" id="PF01613">
    <property type="entry name" value="Flavin_Reduct"/>
    <property type="match status" value="1"/>
</dbReference>
<keyword evidence="3" id="KW-0288">FMN</keyword>